<reference evidence="2" key="1">
    <citation type="submission" date="2022-11" db="UniProtKB">
        <authorList>
            <consortium name="WormBaseParasite"/>
        </authorList>
    </citation>
    <scope>IDENTIFICATION</scope>
</reference>
<protein>
    <submittedName>
        <fullName evidence="2">Uncharacterized protein</fullName>
    </submittedName>
</protein>
<proteinExistence type="predicted"/>
<keyword evidence="1" id="KW-1185">Reference proteome</keyword>
<name>A0A915A0G6_PARUN</name>
<dbReference type="WBParaSite" id="PgE087_g004_t01">
    <property type="protein sequence ID" value="PgE087_g004_t01"/>
    <property type="gene ID" value="PgE087_g004"/>
</dbReference>
<sequence>MKPNVTETPHKKLITRGAATKHLKGAADGQGVQEVEEFQNSYGAELLRSDSRKDPFQYYYYYYYDDDDERHQANNTNTNNN</sequence>
<dbReference type="AlphaFoldDB" id="A0A915A0G6"/>
<dbReference type="Proteomes" id="UP000887569">
    <property type="component" value="Unplaced"/>
</dbReference>
<accession>A0A915A0G6</accession>
<evidence type="ECO:0000313" key="1">
    <source>
        <dbReference type="Proteomes" id="UP000887569"/>
    </source>
</evidence>
<evidence type="ECO:0000313" key="2">
    <source>
        <dbReference type="WBParaSite" id="PgE087_g004_t01"/>
    </source>
</evidence>
<organism evidence="1 2">
    <name type="scientific">Parascaris univalens</name>
    <name type="common">Nematode worm</name>
    <dbReference type="NCBI Taxonomy" id="6257"/>
    <lineage>
        <taxon>Eukaryota</taxon>
        <taxon>Metazoa</taxon>
        <taxon>Ecdysozoa</taxon>
        <taxon>Nematoda</taxon>
        <taxon>Chromadorea</taxon>
        <taxon>Rhabditida</taxon>
        <taxon>Spirurina</taxon>
        <taxon>Ascaridomorpha</taxon>
        <taxon>Ascaridoidea</taxon>
        <taxon>Ascarididae</taxon>
        <taxon>Parascaris</taxon>
    </lineage>
</organism>